<dbReference type="OrthoDB" id="139907at2"/>
<gene>
    <name evidence="2" type="ORF">EV378_1867</name>
</gene>
<feature type="transmembrane region" description="Helical" evidence="1">
    <location>
        <begin position="352"/>
        <end position="372"/>
    </location>
</feature>
<name>A0A4R1I0T6_PSEEN</name>
<keyword evidence="3" id="KW-1185">Reference proteome</keyword>
<feature type="transmembrane region" description="Helical" evidence="1">
    <location>
        <begin position="187"/>
        <end position="213"/>
    </location>
</feature>
<feature type="transmembrane region" description="Helical" evidence="1">
    <location>
        <begin position="541"/>
        <end position="562"/>
    </location>
</feature>
<feature type="transmembrane region" description="Helical" evidence="1">
    <location>
        <begin position="393"/>
        <end position="411"/>
    </location>
</feature>
<feature type="transmembrane region" description="Helical" evidence="1">
    <location>
        <begin position="154"/>
        <end position="175"/>
    </location>
</feature>
<feature type="transmembrane region" description="Helical" evidence="1">
    <location>
        <begin position="32"/>
        <end position="51"/>
    </location>
</feature>
<feature type="transmembrane region" description="Helical" evidence="1">
    <location>
        <begin position="517"/>
        <end position="534"/>
    </location>
</feature>
<keyword evidence="1" id="KW-1133">Transmembrane helix</keyword>
<protein>
    <submittedName>
        <fullName evidence="2">Uncharacterized protein</fullName>
    </submittedName>
</protein>
<proteinExistence type="predicted"/>
<dbReference type="Proteomes" id="UP000295560">
    <property type="component" value="Unassembled WGS sequence"/>
</dbReference>
<evidence type="ECO:0000313" key="2">
    <source>
        <dbReference type="EMBL" id="TCK26039.1"/>
    </source>
</evidence>
<comment type="caution">
    <text evidence="2">The sequence shown here is derived from an EMBL/GenBank/DDBJ whole genome shotgun (WGS) entry which is preliminary data.</text>
</comment>
<evidence type="ECO:0000313" key="3">
    <source>
        <dbReference type="Proteomes" id="UP000295560"/>
    </source>
</evidence>
<dbReference type="RefSeq" id="WP_132422674.1">
    <property type="nucleotide sequence ID" value="NZ_SMFZ01000001.1"/>
</dbReference>
<feature type="transmembrane region" description="Helical" evidence="1">
    <location>
        <begin position="431"/>
        <end position="451"/>
    </location>
</feature>
<dbReference type="EMBL" id="SMFZ01000001">
    <property type="protein sequence ID" value="TCK26039.1"/>
    <property type="molecule type" value="Genomic_DNA"/>
</dbReference>
<feature type="transmembrane region" description="Helical" evidence="1">
    <location>
        <begin position="114"/>
        <end position="133"/>
    </location>
</feature>
<keyword evidence="1" id="KW-0472">Membrane</keyword>
<feature type="transmembrane region" description="Helical" evidence="1">
    <location>
        <begin position="220"/>
        <end position="237"/>
    </location>
</feature>
<evidence type="ECO:0000256" key="1">
    <source>
        <dbReference type="SAM" id="Phobius"/>
    </source>
</evidence>
<feature type="transmembrane region" description="Helical" evidence="1">
    <location>
        <begin position="57"/>
        <end position="76"/>
    </location>
</feature>
<feature type="transmembrane region" description="Helical" evidence="1">
    <location>
        <begin position="296"/>
        <end position="317"/>
    </location>
</feature>
<accession>A0A4R1I0T6</accession>
<keyword evidence="1" id="KW-0812">Transmembrane</keyword>
<feature type="transmembrane region" description="Helical" evidence="1">
    <location>
        <begin position="487"/>
        <end position="511"/>
    </location>
</feature>
<reference evidence="2 3" key="1">
    <citation type="submission" date="2019-03" db="EMBL/GenBank/DDBJ databases">
        <title>Sequencing the genomes of 1000 actinobacteria strains.</title>
        <authorList>
            <person name="Klenk H.-P."/>
        </authorList>
    </citation>
    <scope>NUCLEOTIDE SEQUENCE [LARGE SCALE GENOMIC DNA]</scope>
    <source>
        <strain evidence="2 3">DSM 44969</strain>
    </source>
</reference>
<dbReference type="AlphaFoldDB" id="A0A4R1I0T6"/>
<feature type="transmembrane region" description="Helical" evidence="1">
    <location>
        <begin position="582"/>
        <end position="601"/>
    </location>
</feature>
<feature type="transmembrane region" description="Helical" evidence="1">
    <location>
        <begin position="273"/>
        <end position="290"/>
    </location>
</feature>
<feature type="transmembrane region" description="Helical" evidence="1">
    <location>
        <begin position="88"/>
        <end position="108"/>
    </location>
</feature>
<sequence>MTAVVDAGRTVVVPAQRTSTDDPPPARHLDRVAAALLAATVAAAVVALAVPPGTPRLLVTLAFLVGVPGTVLAGYLRLATATPALRTVVAVAMGFSLVTVVAMLMLALRWWHPAVAFWIVAALTGTALAVRLVRAARTAPPPGRRALAWPPVRVPPARAVVVPLLAVGAVALWGAGLRPVEATDLGALGLVTALSPLVLAAYPVLVAAVVAELVTRRRTWLLGLITAAGVVMVYGLQPVVEPVTRLPVSFFHTAFISYIGEHGAAMSNYDARFGWPGFFAGFAFVVRAAGGTEATALTRFAPVVLAGLAVLAVRAIAVRVLGEGRAAWLATWVVLLTNWTEQDYFSPQGATYALMLAALALTLHRLTAPGLLERRTTSWRTPPVPANTPADRLTALAGVLLIVAAVVPSHQLTPLVLAGVLAVLRLGGRLWSTWLPVLIVVATLAWLVFAAREFWLGQLDMLIGTIGDPAAVQAGVSSRLTGDGGRFVVLGVRFALTGGVAVLAAAGLWVLRRRGTAWLPLAALMAAPFGLALLQSYGGEILMRCFLFALPFLALGAGVALSRMLPAGRHVPAPRPRRAGVRAVRATAGALVLGVFALSLVTARGGNDAFSAPAQADLDAQEYTYRTAAVGDSLEAVAPFGPLRFRRLDTLVQSDSIARCRSMDDLLGCVRSGRPDFLYLSPLHEAYGRIMGGLPAGWTAQLRTELVAEGWTVGFSEDGRTVLRRPPDRTVGDIVPPGTVLR</sequence>
<organism evidence="2 3">
    <name type="scientific">Pseudonocardia endophytica</name>
    <dbReference type="NCBI Taxonomy" id="401976"/>
    <lineage>
        <taxon>Bacteria</taxon>
        <taxon>Bacillati</taxon>
        <taxon>Actinomycetota</taxon>
        <taxon>Actinomycetes</taxon>
        <taxon>Pseudonocardiales</taxon>
        <taxon>Pseudonocardiaceae</taxon>
        <taxon>Pseudonocardia</taxon>
    </lineage>
</organism>